<protein>
    <recommendedName>
        <fullName evidence="2">N(4)-acetylcytidine amidohydrolase</fullName>
        <shortName evidence="2">ac4C amidohydrolase</shortName>
        <ecNumber evidence="2">3.5.1.135</ecNumber>
    </recommendedName>
</protein>
<dbReference type="PANTHER" id="PTHR38088">
    <property type="entry name" value="UCP029143 FAMILY PROTEIN"/>
    <property type="match status" value="1"/>
</dbReference>
<dbReference type="InterPro" id="IPR007374">
    <property type="entry name" value="ASCH_domain"/>
</dbReference>
<dbReference type="Gene3D" id="2.30.130.30">
    <property type="entry name" value="Hypothetical protein"/>
    <property type="match status" value="1"/>
</dbReference>
<dbReference type="RefSeq" id="WP_238896804.1">
    <property type="nucleotide sequence ID" value="NZ_JAKOGG010000008.1"/>
</dbReference>
<feature type="active site" description="Proton donor" evidence="2">
    <location>
        <position position="76"/>
    </location>
</feature>
<dbReference type="SUPFAM" id="SSF88697">
    <property type="entry name" value="PUA domain-like"/>
    <property type="match status" value="1"/>
</dbReference>
<comment type="similarity">
    <text evidence="2">Belongs to the N(4)-acetylcytidine amidohydrolase family.</text>
</comment>
<evidence type="ECO:0000313" key="5">
    <source>
        <dbReference type="Proteomes" id="UP001201549"/>
    </source>
</evidence>
<evidence type="ECO:0000259" key="3">
    <source>
        <dbReference type="SMART" id="SM01022"/>
    </source>
</evidence>
<comment type="function">
    <text evidence="2">Catalyzes the hydrolysis of N(4)-acetylcytidine (ac4C).</text>
</comment>
<keyword evidence="1 2" id="KW-0378">Hydrolase</keyword>
<comment type="caution">
    <text evidence="4">The sequence shown here is derived from an EMBL/GenBank/DDBJ whole genome shotgun (WGS) entry which is preliminary data.</text>
</comment>
<evidence type="ECO:0000313" key="4">
    <source>
        <dbReference type="EMBL" id="MCS4557326.1"/>
    </source>
</evidence>
<feature type="domain" description="ASCH" evidence="3">
    <location>
        <begin position="8"/>
        <end position="106"/>
    </location>
</feature>
<feature type="active site" description="Proton acceptor" evidence="2">
    <location>
        <position position="23"/>
    </location>
</feature>
<sequence>MADYPDSITFFEWLVPLILAGDKHITIRDYAESHYRPGTRVMAYTLETHQAFAEIEILAVEPLFVEDLNEEHAQQEGLALEQLQGLIRRIYPDQHQLFVIKFRLLEQPVTAESVETIAPISPN</sequence>
<dbReference type="PANTHER" id="PTHR38088:SF2">
    <property type="entry name" value="UCP029143 FAMILY PROTEIN"/>
    <property type="match status" value="1"/>
</dbReference>
<dbReference type="EMBL" id="JAKOGG010000008">
    <property type="protein sequence ID" value="MCS4557326.1"/>
    <property type="molecule type" value="Genomic_DNA"/>
</dbReference>
<evidence type="ECO:0000256" key="2">
    <source>
        <dbReference type="HAMAP-Rule" id="MF_00684"/>
    </source>
</evidence>
<comment type="catalytic activity">
    <reaction evidence="2">
        <text>N(4)-acetylcytosine + H2O = cytosine + acetate + H(+)</text>
        <dbReference type="Rhea" id="RHEA:62940"/>
        <dbReference type="ChEBI" id="CHEBI:15377"/>
        <dbReference type="ChEBI" id="CHEBI:15378"/>
        <dbReference type="ChEBI" id="CHEBI:16040"/>
        <dbReference type="ChEBI" id="CHEBI:30089"/>
        <dbReference type="ChEBI" id="CHEBI:146134"/>
        <dbReference type="EC" id="3.5.1.135"/>
    </reaction>
</comment>
<name>A0ABT2FQ51_9GAMM</name>
<comment type="catalytic activity">
    <reaction evidence="2">
        <text>N(4)-acetyl-2'-deoxycytidine + H2O = 2'-deoxycytidine + acetate + H(+)</text>
        <dbReference type="Rhea" id="RHEA:62936"/>
        <dbReference type="ChEBI" id="CHEBI:15377"/>
        <dbReference type="ChEBI" id="CHEBI:15378"/>
        <dbReference type="ChEBI" id="CHEBI:15698"/>
        <dbReference type="ChEBI" id="CHEBI:30089"/>
        <dbReference type="ChEBI" id="CHEBI:146133"/>
        <dbReference type="EC" id="3.5.1.135"/>
    </reaction>
</comment>
<dbReference type="NCBIfam" id="NF003443">
    <property type="entry name" value="PRK04980.1"/>
    <property type="match status" value="1"/>
</dbReference>
<feature type="active site" description="Nucleophile" evidence="2">
    <location>
        <position position="26"/>
    </location>
</feature>
<dbReference type="CDD" id="cd06552">
    <property type="entry name" value="ASCH_yqfb_like"/>
    <property type="match status" value="1"/>
</dbReference>
<keyword evidence="5" id="KW-1185">Reference proteome</keyword>
<dbReference type="InterPro" id="IPR015947">
    <property type="entry name" value="PUA-like_sf"/>
</dbReference>
<dbReference type="SMART" id="SM01022">
    <property type="entry name" value="ASCH"/>
    <property type="match status" value="1"/>
</dbReference>
<accession>A0ABT2FQ51</accession>
<dbReference type="EC" id="3.5.1.135" evidence="2"/>
<reference evidence="5" key="1">
    <citation type="submission" date="2023-07" db="EMBL/GenBank/DDBJ databases">
        <title>Shewanella mangrovi sp. nov., an acetaldehyde- degrading bacterium isolated from mangrove sediment.</title>
        <authorList>
            <person name="Liu Y."/>
        </authorList>
    </citation>
    <scope>NUCLEOTIDE SEQUENCE [LARGE SCALE GENOMIC DNA]</scope>
    <source>
        <strain evidence="5">C32</strain>
    </source>
</reference>
<comment type="catalytic activity">
    <reaction evidence="2">
        <text>N(4)-acetylcytidine + H2O = cytidine + acetate + H(+)</text>
        <dbReference type="Rhea" id="RHEA:62932"/>
        <dbReference type="ChEBI" id="CHEBI:15377"/>
        <dbReference type="ChEBI" id="CHEBI:15378"/>
        <dbReference type="ChEBI" id="CHEBI:17562"/>
        <dbReference type="ChEBI" id="CHEBI:30089"/>
        <dbReference type="ChEBI" id="CHEBI:70989"/>
        <dbReference type="EC" id="3.5.1.135"/>
    </reaction>
</comment>
<dbReference type="Pfam" id="PF04266">
    <property type="entry name" value="ASCH"/>
    <property type="match status" value="1"/>
</dbReference>
<dbReference type="InterPro" id="IPR008314">
    <property type="entry name" value="AC4CH"/>
</dbReference>
<gene>
    <name evidence="4" type="primary">yqfB</name>
    <name evidence="4" type="ORF">L9G74_12810</name>
</gene>
<proteinExistence type="inferred from homology"/>
<organism evidence="4 5">
    <name type="scientific">Shewanella electrica</name>
    <dbReference type="NCBI Taxonomy" id="515560"/>
    <lineage>
        <taxon>Bacteria</taxon>
        <taxon>Pseudomonadati</taxon>
        <taxon>Pseudomonadota</taxon>
        <taxon>Gammaproteobacteria</taxon>
        <taxon>Alteromonadales</taxon>
        <taxon>Shewanellaceae</taxon>
        <taxon>Shewanella</taxon>
    </lineage>
</organism>
<dbReference type="Proteomes" id="UP001201549">
    <property type="component" value="Unassembled WGS sequence"/>
</dbReference>
<dbReference type="HAMAP" id="MF_00684">
    <property type="entry name" value="ac4C_amidohydr"/>
    <property type="match status" value="1"/>
</dbReference>
<evidence type="ECO:0000256" key="1">
    <source>
        <dbReference type="ARBA" id="ARBA00022801"/>
    </source>
</evidence>